<keyword evidence="3" id="KW-1185">Reference proteome</keyword>
<dbReference type="KEGG" id="ldn:H9L06_06705"/>
<sequence>MSMIDDADDQTKDSIKQARERAQELGDHPEETDSSDQDESDEPRDTSGDVPVENLE</sequence>
<dbReference type="RefSeq" id="WP_187554480.1">
    <property type="nucleotide sequence ID" value="NZ_CP060716.1"/>
</dbReference>
<proteinExistence type="predicted"/>
<organism evidence="2 3">
    <name type="scientific">Leucobacter denitrificans</name>
    <dbReference type="NCBI Taxonomy" id="683042"/>
    <lineage>
        <taxon>Bacteria</taxon>
        <taxon>Bacillati</taxon>
        <taxon>Actinomycetota</taxon>
        <taxon>Actinomycetes</taxon>
        <taxon>Micrococcales</taxon>
        <taxon>Microbacteriaceae</taxon>
        <taxon>Leucobacter</taxon>
    </lineage>
</organism>
<evidence type="ECO:0000313" key="2">
    <source>
        <dbReference type="EMBL" id="QNN62009.1"/>
    </source>
</evidence>
<dbReference type="EMBL" id="CP060716">
    <property type="protein sequence ID" value="QNN62009.1"/>
    <property type="molecule type" value="Genomic_DNA"/>
</dbReference>
<dbReference type="Proteomes" id="UP000515934">
    <property type="component" value="Chromosome"/>
</dbReference>
<evidence type="ECO:0000256" key="1">
    <source>
        <dbReference type="SAM" id="MobiDB-lite"/>
    </source>
</evidence>
<accession>A0A7G9S2D4</accession>
<name>A0A7G9S2D4_9MICO</name>
<gene>
    <name evidence="2" type="ORF">H9L06_06705</name>
</gene>
<feature type="compositionally biased region" description="Acidic residues" evidence="1">
    <location>
        <begin position="32"/>
        <end position="42"/>
    </location>
</feature>
<evidence type="ECO:0000313" key="3">
    <source>
        <dbReference type="Proteomes" id="UP000515934"/>
    </source>
</evidence>
<protein>
    <submittedName>
        <fullName evidence="2">Uncharacterized protein</fullName>
    </submittedName>
</protein>
<feature type="compositionally biased region" description="Basic and acidic residues" evidence="1">
    <location>
        <begin position="9"/>
        <end position="31"/>
    </location>
</feature>
<dbReference type="AlphaFoldDB" id="A0A7G9S2D4"/>
<feature type="region of interest" description="Disordered" evidence="1">
    <location>
        <begin position="1"/>
        <end position="56"/>
    </location>
</feature>
<reference evidence="2 3" key="1">
    <citation type="submission" date="2020-08" db="EMBL/GenBank/DDBJ databases">
        <title>Genome sequence of Leucobacter denitrificans KACC 14055T.</title>
        <authorList>
            <person name="Hyun D.-W."/>
            <person name="Bae J.-W."/>
        </authorList>
    </citation>
    <scope>NUCLEOTIDE SEQUENCE [LARGE SCALE GENOMIC DNA]</scope>
    <source>
        <strain evidence="2 3">KACC 14055</strain>
    </source>
</reference>